<evidence type="ECO:0000256" key="1">
    <source>
        <dbReference type="SAM" id="SignalP"/>
    </source>
</evidence>
<proteinExistence type="predicted"/>
<feature type="chain" id="PRO_5011593708" evidence="1">
    <location>
        <begin position="20"/>
        <end position="128"/>
    </location>
</feature>
<sequence length="128" mass="14286">MKAALPGLIALMLTAPAIAQERLDISGHYDPSYLWFDAPNTTDAGDARIRIVFAGREGAAALTPNQYWTYGQSYRRHLARLSFRQTVASAEPRARYAAFMDVLRAYPNLAVTGFDLDLTYDETAIPDW</sequence>
<dbReference type="Proteomes" id="UP000199283">
    <property type="component" value="Unassembled WGS sequence"/>
</dbReference>
<organism evidence="2 3">
    <name type="scientific">Jannaschia helgolandensis</name>
    <dbReference type="NCBI Taxonomy" id="188906"/>
    <lineage>
        <taxon>Bacteria</taxon>
        <taxon>Pseudomonadati</taxon>
        <taxon>Pseudomonadota</taxon>
        <taxon>Alphaproteobacteria</taxon>
        <taxon>Rhodobacterales</taxon>
        <taxon>Roseobacteraceae</taxon>
        <taxon>Jannaschia</taxon>
    </lineage>
</organism>
<gene>
    <name evidence="2" type="ORF">SAMN04488526_3035</name>
</gene>
<dbReference type="AlphaFoldDB" id="A0A1H7RDA3"/>
<evidence type="ECO:0000313" key="3">
    <source>
        <dbReference type="Proteomes" id="UP000199283"/>
    </source>
</evidence>
<keyword evidence="1" id="KW-0732">Signal</keyword>
<dbReference type="STRING" id="188906.SAMN04488526_3035"/>
<protein>
    <submittedName>
        <fullName evidence="2">Uncharacterized protein</fullName>
    </submittedName>
</protein>
<accession>A0A1H7RDA3</accession>
<feature type="signal peptide" evidence="1">
    <location>
        <begin position="1"/>
        <end position="19"/>
    </location>
</feature>
<dbReference type="OrthoDB" id="7659029at2"/>
<dbReference type="EMBL" id="FNZQ01000006">
    <property type="protein sequence ID" value="SEL58142.1"/>
    <property type="molecule type" value="Genomic_DNA"/>
</dbReference>
<name>A0A1H7RDA3_9RHOB</name>
<keyword evidence="3" id="KW-1185">Reference proteome</keyword>
<reference evidence="2 3" key="1">
    <citation type="submission" date="2016-10" db="EMBL/GenBank/DDBJ databases">
        <authorList>
            <person name="de Groot N.N."/>
        </authorList>
    </citation>
    <scope>NUCLEOTIDE SEQUENCE [LARGE SCALE GENOMIC DNA]</scope>
    <source>
        <strain evidence="2 3">DSM 14858</strain>
    </source>
</reference>
<dbReference type="RefSeq" id="WP_092764233.1">
    <property type="nucleotide sequence ID" value="NZ_FNZQ01000006.1"/>
</dbReference>
<evidence type="ECO:0000313" key="2">
    <source>
        <dbReference type="EMBL" id="SEL58142.1"/>
    </source>
</evidence>